<dbReference type="Pfam" id="PF00440">
    <property type="entry name" value="TetR_N"/>
    <property type="match status" value="1"/>
</dbReference>
<feature type="domain" description="HTH tetR-type" evidence="3">
    <location>
        <begin position="42"/>
        <end position="102"/>
    </location>
</feature>
<dbReference type="Gene3D" id="1.10.10.60">
    <property type="entry name" value="Homeodomain-like"/>
    <property type="match status" value="1"/>
</dbReference>
<name>A0A2G6KF25_9ACTN</name>
<evidence type="ECO:0000313" key="5">
    <source>
        <dbReference type="Proteomes" id="UP000230914"/>
    </source>
</evidence>
<dbReference type="PRINTS" id="PR00455">
    <property type="entry name" value="HTHTETR"/>
</dbReference>
<dbReference type="Gene3D" id="1.10.357.10">
    <property type="entry name" value="Tetracycline Repressor, domain 2"/>
    <property type="match status" value="1"/>
</dbReference>
<comment type="caution">
    <text evidence="4">The sequence shown here is derived from an EMBL/GenBank/DDBJ whole genome shotgun (WGS) entry which is preliminary data.</text>
</comment>
<dbReference type="Proteomes" id="UP000230914">
    <property type="component" value="Unassembled WGS sequence"/>
</dbReference>
<accession>A0A2G6KF25</accession>
<proteinExistence type="predicted"/>
<dbReference type="GO" id="GO:0000976">
    <property type="term" value="F:transcription cis-regulatory region binding"/>
    <property type="evidence" value="ECO:0007669"/>
    <property type="project" value="TreeGrafter"/>
</dbReference>
<protein>
    <recommendedName>
        <fullName evidence="3">HTH tetR-type domain-containing protein</fullName>
    </recommendedName>
</protein>
<feature type="DNA-binding region" description="H-T-H motif" evidence="2">
    <location>
        <begin position="65"/>
        <end position="84"/>
    </location>
</feature>
<dbReference type="GO" id="GO:0003700">
    <property type="term" value="F:DNA-binding transcription factor activity"/>
    <property type="evidence" value="ECO:0007669"/>
    <property type="project" value="TreeGrafter"/>
</dbReference>
<sequence>MTRPRVQPKDCSDFASPVDVAETVGMTSAGDPTDRHLTDHGRERKQQILDASMELFKERGYRATRIQDICERAGVAKGLFYWYFPTKLDLFTDLLQTVRHRLRQAQTAAMADCTNPVEQIRVCAVATVRFMAKHAAYFDVVDDERAEPTIAKVLEEGHQSYRDDLVRLITEAQASGILPAGNTELLAIGVHGAVISFSKAYRKHQIEGNHDEIAEFAGRWVIDGLYGGTATP</sequence>
<evidence type="ECO:0000256" key="2">
    <source>
        <dbReference type="PROSITE-ProRule" id="PRU00335"/>
    </source>
</evidence>
<dbReference type="SUPFAM" id="SSF48498">
    <property type="entry name" value="Tetracyclin repressor-like, C-terminal domain"/>
    <property type="match status" value="1"/>
</dbReference>
<organism evidence="4 5">
    <name type="scientific">Ilumatobacter coccineus</name>
    <dbReference type="NCBI Taxonomy" id="467094"/>
    <lineage>
        <taxon>Bacteria</taxon>
        <taxon>Bacillati</taxon>
        <taxon>Actinomycetota</taxon>
        <taxon>Acidimicrobiia</taxon>
        <taxon>Acidimicrobiales</taxon>
        <taxon>Ilumatobacteraceae</taxon>
        <taxon>Ilumatobacter</taxon>
    </lineage>
</organism>
<dbReference type="InterPro" id="IPR001647">
    <property type="entry name" value="HTH_TetR"/>
</dbReference>
<keyword evidence="1 2" id="KW-0238">DNA-binding</keyword>
<dbReference type="AlphaFoldDB" id="A0A2G6KF25"/>
<dbReference type="InterPro" id="IPR009057">
    <property type="entry name" value="Homeodomain-like_sf"/>
</dbReference>
<dbReference type="PANTHER" id="PTHR30055">
    <property type="entry name" value="HTH-TYPE TRANSCRIPTIONAL REGULATOR RUTR"/>
    <property type="match status" value="1"/>
</dbReference>
<dbReference type="EMBL" id="PDSL01000029">
    <property type="protein sequence ID" value="PIE33552.1"/>
    <property type="molecule type" value="Genomic_DNA"/>
</dbReference>
<dbReference type="PROSITE" id="PS50977">
    <property type="entry name" value="HTH_TETR_2"/>
    <property type="match status" value="1"/>
</dbReference>
<evidence type="ECO:0000313" key="4">
    <source>
        <dbReference type="EMBL" id="PIE33552.1"/>
    </source>
</evidence>
<dbReference type="PANTHER" id="PTHR30055:SF226">
    <property type="entry name" value="HTH-TYPE TRANSCRIPTIONAL REGULATOR PKSA"/>
    <property type="match status" value="1"/>
</dbReference>
<evidence type="ECO:0000259" key="3">
    <source>
        <dbReference type="PROSITE" id="PS50977"/>
    </source>
</evidence>
<dbReference type="InterPro" id="IPR036271">
    <property type="entry name" value="Tet_transcr_reg_TetR-rel_C_sf"/>
</dbReference>
<dbReference type="SUPFAM" id="SSF46689">
    <property type="entry name" value="Homeodomain-like"/>
    <property type="match status" value="1"/>
</dbReference>
<dbReference type="InterPro" id="IPR050109">
    <property type="entry name" value="HTH-type_TetR-like_transc_reg"/>
</dbReference>
<reference evidence="4 5" key="1">
    <citation type="submission" date="2017-10" db="EMBL/GenBank/DDBJ databases">
        <title>Novel microbial diversity and functional potential in the marine mammal oral microbiome.</title>
        <authorList>
            <person name="Dudek N.K."/>
            <person name="Sun C.L."/>
            <person name="Burstein D."/>
            <person name="Kantor R.S."/>
            <person name="Aliaga Goltsman D.S."/>
            <person name="Bik E.M."/>
            <person name="Thomas B.C."/>
            <person name="Banfield J.F."/>
            <person name="Relman D.A."/>
        </authorList>
    </citation>
    <scope>NUCLEOTIDE SEQUENCE [LARGE SCALE GENOMIC DNA]</scope>
    <source>
        <strain evidence="4">DOLJORAL78_61_10</strain>
    </source>
</reference>
<gene>
    <name evidence="4" type="ORF">CSA55_01875</name>
</gene>
<evidence type="ECO:0000256" key="1">
    <source>
        <dbReference type="ARBA" id="ARBA00023125"/>
    </source>
</evidence>